<protein>
    <submittedName>
        <fullName evidence="1">Phosphodiesterase</fullName>
    </submittedName>
</protein>
<dbReference type="Proteomes" id="UP000244928">
    <property type="component" value="Chromosome"/>
</dbReference>
<evidence type="ECO:0000313" key="2">
    <source>
        <dbReference type="Proteomes" id="UP000244928"/>
    </source>
</evidence>
<name>A0A2S1R6I5_9ACTN</name>
<dbReference type="RefSeq" id="WP_108847160.1">
    <property type="nucleotide sequence ID" value="NZ_CP015449.1"/>
</dbReference>
<sequence length="381" mass="40760">MTEIPIEPSAHSLADVMPSVAASLGCGQHNSLGIAPARDAVLVLVDGLGAELIRRYSADAPTLAAMSTRMISAGFPATTATSLTSLAVGAPCSTHGIVGYSFRVSDDGDDTAVSFNPLRWTLDSAGGPSAMDRFPPRRIQRQPSLLELLASDGVDVTYVMREEFRESGLTRAAFRADGEFRSAISLDEVNRGVIDAVGRPSKTRRFVYAYYGDLDLIGHIHGPGSPEWLESLRDVDAFIADLATDLPRDCRLIVTADHGMVSAETVVDIDQTPSLLADVEIVAGEARVRHAYARPGAADDVLHAWRAELAGHARVISREQALDERLFGPDRAYADRLGDVIAIASGGVILARSEHEPMESSLLGHHGANTAAEQHIPLILR</sequence>
<dbReference type="InterPro" id="IPR002591">
    <property type="entry name" value="Phosphodiest/P_Trfase"/>
</dbReference>
<dbReference type="OrthoDB" id="9779267at2"/>
<dbReference type="PANTHER" id="PTHR10151:SF120">
    <property type="entry name" value="BIS(5'-ADENOSYL)-TRIPHOSPHATASE"/>
    <property type="match status" value="1"/>
</dbReference>
<dbReference type="InterPro" id="IPR017850">
    <property type="entry name" value="Alkaline_phosphatase_core_sf"/>
</dbReference>
<reference evidence="1 2" key="1">
    <citation type="submission" date="2016-04" db="EMBL/GenBank/DDBJ databases">
        <title>Complete genome sequence of Dietzia lutea YIM 80766T, a strain isolated from desert soil in Egypt.</title>
        <authorList>
            <person name="Zhao J."/>
            <person name="Hu B."/>
            <person name="Geng S."/>
            <person name="Nie Y."/>
            <person name="Tang Y."/>
        </authorList>
    </citation>
    <scope>NUCLEOTIDE SEQUENCE [LARGE SCALE GENOMIC DNA]</scope>
    <source>
        <strain evidence="1 2">YIM 80766</strain>
    </source>
</reference>
<dbReference type="GO" id="GO:0016787">
    <property type="term" value="F:hydrolase activity"/>
    <property type="evidence" value="ECO:0007669"/>
    <property type="project" value="UniProtKB-ARBA"/>
</dbReference>
<dbReference type="KEGG" id="dlu:A6035_06700"/>
<keyword evidence="2" id="KW-1185">Reference proteome</keyword>
<evidence type="ECO:0000313" key="1">
    <source>
        <dbReference type="EMBL" id="AWH91900.1"/>
    </source>
</evidence>
<dbReference type="Gene3D" id="3.40.720.10">
    <property type="entry name" value="Alkaline Phosphatase, subunit A"/>
    <property type="match status" value="1"/>
</dbReference>
<dbReference type="AlphaFoldDB" id="A0A2S1R6I5"/>
<gene>
    <name evidence="1" type="ORF">A6035_06700</name>
</gene>
<accession>A0A2S1R6I5</accession>
<proteinExistence type="predicted"/>
<organism evidence="1 2">
    <name type="scientific">Dietzia lutea</name>
    <dbReference type="NCBI Taxonomy" id="546160"/>
    <lineage>
        <taxon>Bacteria</taxon>
        <taxon>Bacillati</taxon>
        <taxon>Actinomycetota</taxon>
        <taxon>Actinomycetes</taxon>
        <taxon>Mycobacteriales</taxon>
        <taxon>Dietziaceae</taxon>
        <taxon>Dietzia</taxon>
    </lineage>
</organism>
<dbReference type="PANTHER" id="PTHR10151">
    <property type="entry name" value="ECTONUCLEOTIDE PYROPHOSPHATASE/PHOSPHODIESTERASE"/>
    <property type="match status" value="1"/>
</dbReference>
<dbReference type="EMBL" id="CP015449">
    <property type="protein sequence ID" value="AWH91900.1"/>
    <property type="molecule type" value="Genomic_DNA"/>
</dbReference>
<dbReference type="SUPFAM" id="SSF53649">
    <property type="entry name" value="Alkaline phosphatase-like"/>
    <property type="match status" value="1"/>
</dbReference>
<dbReference type="Pfam" id="PF01663">
    <property type="entry name" value="Phosphodiest"/>
    <property type="match status" value="1"/>
</dbReference>